<dbReference type="Gene3D" id="3.40.309.10">
    <property type="entry name" value="Aldehyde Dehydrogenase, Chain A, domain 2"/>
    <property type="match status" value="1"/>
</dbReference>
<dbReference type="InterPro" id="IPR012394">
    <property type="entry name" value="Aldehyde_DH_NAD(P)"/>
</dbReference>
<protein>
    <recommendedName>
        <fullName evidence="4">Aldehyde dehydrogenase</fullName>
    </recommendedName>
</protein>
<evidence type="ECO:0000313" key="10">
    <source>
        <dbReference type="Proteomes" id="UP000602050"/>
    </source>
</evidence>
<dbReference type="InterPro" id="IPR015590">
    <property type="entry name" value="Aldehyde_DH_dom"/>
</dbReference>
<dbReference type="GO" id="GO:0005737">
    <property type="term" value="C:cytoplasm"/>
    <property type="evidence" value="ECO:0007669"/>
    <property type="project" value="TreeGrafter"/>
</dbReference>
<reference evidence="9" key="1">
    <citation type="journal article" date="2014" name="Int. J. Syst. Evol. Microbiol.">
        <title>Complete genome sequence of Corynebacterium casei LMG S-19264T (=DSM 44701T), isolated from a smear-ripened cheese.</title>
        <authorList>
            <consortium name="US DOE Joint Genome Institute (JGI-PGF)"/>
            <person name="Walter F."/>
            <person name="Albersmeier A."/>
            <person name="Kalinowski J."/>
            <person name="Ruckert C."/>
        </authorList>
    </citation>
    <scope>NUCLEOTIDE SEQUENCE</scope>
    <source>
        <strain evidence="9">CGMCC 1.12360</strain>
    </source>
</reference>
<feature type="active site" evidence="5">
    <location>
        <position position="244"/>
    </location>
</feature>
<dbReference type="GO" id="GO:0006081">
    <property type="term" value="P:aldehyde metabolic process"/>
    <property type="evidence" value="ECO:0007669"/>
    <property type="project" value="InterPro"/>
</dbReference>
<dbReference type="InterPro" id="IPR029510">
    <property type="entry name" value="Ald_DH_CS_GLU"/>
</dbReference>
<evidence type="ECO:0000256" key="3">
    <source>
        <dbReference type="ARBA" id="ARBA00023027"/>
    </source>
</evidence>
<dbReference type="InterPro" id="IPR016163">
    <property type="entry name" value="Ald_DH_C"/>
</dbReference>
<proteinExistence type="inferred from homology"/>
<comment type="similarity">
    <text evidence="1 4 7">Belongs to the aldehyde dehydrogenase family.</text>
</comment>
<sequence length="456" mass="51961">MEQIEKLVSNQRTYFRHGNTTSYEFRKKQLETLKRMLKENESKIYRALKYDLNKPRQEAYMTEIGFLYMEIDFALKHLRQWMMPEKVSSPITHKGSTSLILKEPYGVAFIIAPWNYPIQLSFAPAIGAVAAGNCVIIKPSELAAATSSLIKELVSEYFDPSYFTVVEGDGETTKQVIDERVDYIFFTGSTRVAKKIMEAASKHLTPVTLECGGKSPAIVDSDANINLAAKRIVWGKFTNAGQTCVAPDYVYVHDKVKFKFVKAMKRYIRSFYGKENIRNTNFTKIINENHFDRLVSYLSCGTILHGGTFRKEDLWMEPTILDRITWEDAVMQEEIFGPILPVLTFTHLDDALYTIRNKEKPLALYYFGENSAIQQQVIEFMPFGGGAINDTLYHLANPHLPFGGVGSSGFGNYHGKYSFDTFSHQKSVLKQTTKFDMPFRYPGGKISDSIVKQIMK</sequence>
<dbReference type="PANTHER" id="PTHR43570:SF16">
    <property type="entry name" value="ALDEHYDE DEHYDROGENASE TYPE III, ISOFORM Q"/>
    <property type="match status" value="1"/>
</dbReference>
<dbReference type="InterPro" id="IPR016161">
    <property type="entry name" value="Ald_DH/histidinol_DH"/>
</dbReference>
<dbReference type="InterPro" id="IPR016160">
    <property type="entry name" value="Ald_DH_CS_CYS"/>
</dbReference>
<evidence type="ECO:0000256" key="6">
    <source>
        <dbReference type="PROSITE-ProRule" id="PRU10007"/>
    </source>
</evidence>
<dbReference type="PROSITE" id="PS00687">
    <property type="entry name" value="ALDEHYDE_DEHYDR_GLU"/>
    <property type="match status" value="1"/>
</dbReference>
<dbReference type="Pfam" id="PF00171">
    <property type="entry name" value="Aldedh"/>
    <property type="match status" value="1"/>
</dbReference>
<evidence type="ECO:0000256" key="2">
    <source>
        <dbReference type="ARBA" id="ARBA00023002"/>
    </source>
</evidence>
<dbReference type="InterPro" id="IPR016162">
    <property type="entry name" value="Ald_DH_N"/>
</dbReference>
<feature type="domain" description="Aldehyde dehydrogenase" evidence="8">
    <location>
        <begin position="2"/>
        <end position="428"/>
    </location>
</feature>
<dbReference type="FunFam" id="3.40.605.10:FF:000004">
    <property type="entry name" value="Aldehyde dehydrogenase"/>
    <property type="match status" value="1"/>
</dbReference>
<gene>
    <name evidence="9" type="ORF">GCM10010978_02900</name>
</gene>
<dbReference type="EMBL" id="BMEV01000003">
    <property type="protein sequence ID" value="GGH69164.1"/>
    <property type="molecule type" value="Genomic_DNA"/>
</dbReference>
<organism evidence="9 10">
    <name type="scientific">Compostibacillus humi</name>
    <dbReference type="NCBI Taxonomy" id="1245525"/>
    <lineage>
        <taxon>Bacteria</taxon>
        <taxon>Bacillati</taxon>
        <taxon>Bacillota</taxon>
        <taxon>Bacilli</taxon>
        <taxon>Bacillales</taxon>
        <taxon>Bacillaceae</taxon>
        <taxon>Compostibacillus</taxon>
    </lineage>
</organism>
<evidence type="ECO:0000259" key="8">
    <source>
        <dbReference type="Pfam" id="PF00171"/>
    </source>
</evidence>
<reference evidence="9" key="2">
    <citation type="submission" date="2020-09" db="EMBL/GenBank/DDBJ databases">
        <authorList>
            <person name="Sun Q."/>
            <person name="Zhou Y."/>
        </authorList>
    </citation>
    <scope>NUCLEOTIDE SEQUENCE</scope>
    <source>
        <strain evidence="9">CGMCC 1.12360</strain>
    </source>
</reference>
<dbReference type="PROSITE" id="PS00070">
    <property type="entry name" value="ALDEHYDE_DEHYDR_CYS"/>
    <property type="match status" value="1"/>
</dbReference>
<keyword evidence="2 4" id="KW-0560">Oxidoreductase</keyword>
<dbReference type="GO" id="GO:0004029">
    <property type="term" value="F:aldehyde dehydrogenase (NAD+) activity"/>
    <property type="evidence" value="ECO:0007669"/>
    <property type="project" value="TreeGrafter"/>
</dbReference>
<feature type="active site" evidence="5 6">
    <location>
        <position position="210"/>
    </location>
</feature>
<dbReference type="CDD" id="cd07136">
    <property type="entry name" value="ALDH_YwdH-P39616"/>
    <property type="match status" value="1"/>
</dbReference>
<keyword evidence="3" id="KW-0520">NAD</keyword>
<evidence type="ECO:0000313" key="9">
    <source>
        <dbReference type="EMBL" id="GGH69164.1"/>
    </source>
</evidence>
<evidence type="ECO:0000256" key="4">
    <source>
        <dbReference type="PIRNR" id="PIRNR036492"/>
    </source>
</evidence>
<dbReference type="Proteomes" id="UP000602050">
    <property type="component" value="Unassembled WGS sequence"/>
</dbReference>
<evidence type="ECO:0000256" key="7">
    <source>
        <dbReference type="RuleBase" id="RU003345"/>
    </source>
</evidence>
<dbReference type="RefSeq" id="WP_188390587.1">
    <property type="nucleotide sequence ID" value="NZ_BMEV01000003.1"/>
</dbReference>
<dbReference type="AlphaFoldDB" id="A0A8J2ZPD2"/>
<evidence type="ECO:0000256" key="5">
    <source>
        <dbReference type="PIRSR" id="PIRSR036492-1"/>
    </source>
</evidence>
<dbReference type="SUPFAM" id="SSF53720">
    <property type="entry name" value="ALDH-like"/>
    <property type="match status" value="1"/>
</dbReference>
<dbReference type="PANTHER" id="PTHR43570">
    <property type="entry name" value="ALDEHYDE DEHYDROGENASE"/>
    <property type="match status" value="1"/>
</dbReference>
<dbReference type="PIRSF" id="PIRSF036492">
    <property type="entry name" value="ALDH"/>
    <property type="match status" value="1"/>
</dbReference>
<keyword evidence="10" id="KW-1185">Reference proteome</keyword>
<comment type="caution">
    <text evidence="9">The sequence shown here is derived from an EMBL/GenBank/DDBJ whole genome shotgun (WGS) entry which is preliminary data.</text>
</comment>
<evidence type="ECO:0000256" key="1">
    <source>
        <dbReference type="ARBA" id="ARBA00009986"/>
    </source>
</evidence>
<dbReference type="Gene3D" id="3.40.605.10">
    <property type="entry name" value="Aldehyde Dehydrogenase, Chain A, domain 1"/>
    <property type="match status" value="1"/>
</dbReference>
<accession>A0A8J2ZPD2</accession>
<dbReference type="FunFam" id="3.40.309.10:FF:000003">
    <property type="entry name" value="Aldehyde dehydrogenase"/>
    <property type="match status" value="1"/>
</dbReference>
<name>A0A8J2ZPD2_9BACI</name>